<evidence type="ECO:0000256" key="6">
    <source>
        <dbReference type="ARBA" id="ARBA00022618"/>
    </source>
</evidence>
<dbReference type="InterPro" id="IPR008271">
    <property type="entry name" value="Ser/Thr_kinase_AS"/>
</dbReference>
<feature type="region of interest" description="Disordered" evidence="16">
    <location>
        <begin position="448"/>
        <end position="467"/>
    </location>
</feature>
<evidence type="ECO:0000256" key="14">
    <source>
        <dbReference type="ARBA" id="ARBA00047899"/>
    </source>
</evidence>
<keyword evidence="8" id="KW-0547">Nucleotide-binding</keyword>
<evidence type="ECO:0000256" key="1">
    <source>
        <dbReference type="ARBA" id="ARBA00004123"/>
    </source>
</evidence>
<keyword evidence="12" id="KW-0539">Nucleus</keyword>
<keyword evidence="10" id="KW-0418">Kinase</keyword>
<keyword evidence="7" id="KW-0808">Transferase</keyword>
<feature type="region of interest" description="Disordered" evidence="16">
    <location>
        <begin position="527"/>
        <end position="652"/>
    </location>
</feature>
<evidence type="ECO:0000256" key="16">
    <source>
        <dbReference type="SAM" id="MobiDB-lite"/>
    </source>
</evidence>
<dbReference type="Proteomes" id="UP001152607">
    <property type="component" value="Unassembled WGS sequence"/>
</dbReference>
<keyword evidence="4" id="KW-0723">Serine/threonine-protein kinase</keyword>
<dbReference type="GO" id="GO:0005524">
    <property type="term" value="F:ATP binding"/>
    <property type="evidence" value="ECO:0007669"/>
    <property type="project" value="UniProtKB-KW"/>
</dbReference>
<proteinExistence type="inferred from homology"/>
<evidence type="ECO:0000313" key="18">
    <source>
        <dbReference type="EMBL" id="CAI6339241.1"/>
    </source>
</evidence>
<feature type="region of interest" description="Disordered" evidence="16">
    <location>
        <begin position="383"/>
        <end position="411"/>
    </location>
</feature>
<dbReference type="Gene3D" id="1.10.510.10">
    <property type="entry name" value="Transferase(Phosphotransferase) domain 1"/>
    <property type="match status" value="1"/>
</dbReference>
<evidence type="ECO:0000313" key="19">
    <source>
        <dbReference type="Proteomes" id="UP001152607"/>
    </source>
</evidence>
<dbReference type="SMART" id="SM00220">
    <property type="entry name" value="S_TKc"/>
    <property type="match status" value="1"/>
</dbReference>
<sequence length="743" mass="82705">MLEDDKFEVFEQIGHGSFGIIRRVKRKADGKIMCRKEISYSKMSQKEREQLQAELSILKELVHPNIVRYFERNHIKATQDLHLYMEYCGNGDLGRVIQDHKNKNIMAPEEFVWSTFSQIVNALYRCHYGQDAPPPGHNVMGLGADAKPVRNREKPMILHRDLKPENIFLDHDNSVKLGDFGLSKILQSHDFASTYVGTPFYMSPEICKAEQYGPHSDIWALGCIMYEMCAKTPPFNAKSHFELIQKIKIGRYPAIPSCYSQDLAQVIAKCLQVAPHNRPDTAQLLNLPIVKLMRKEQEVAGLGKQVKLQQAQLIREKQELDAKCTMMRREMNDQLRREWEVKAQLEIERRVKIEVERRVKHEIESLQGQFQAEVKAQVEKALKKYPGRPSKSPRLEPRSSTPTGPEEHSVLFPNEGETTMLDQSTSTLGTASNFTSGTDLSALSLDDSAADDSTITTKPAPRRRSRQHLIRAQTMAAPVTRAAPASPMDVHMSEPSPAPVSLAPLQLSPRRNHARNNIFAAAQEGARKWANDVPSSPTESDWNYDVEEDDGIPAPPSPTRARSASGGTRMANSDPFKPLNTNLAPKPTHPRLASAPSFPPKGPKARPHSTVPVVTTSPSRPRARPNSIAESTSPVRKVAPKAPEYGLKSKKTEGMRAQALKNNAGSGPQGRTLVELQQARGIPTQAMSGDEGKKAAFRSGIRSPAKTRTSGPMAALPKEPSVWDPSDPDVPSPFMKRQIKVVF</sequence>
<evidence type="ECO:0000256" key="8">
    <source>
        <dbReference type="ARBA" id="ARBA00022741"/>
    </source>
</evidence>
<evidence type="ECO:0000256" key="5">
    <source>
        <dbReference type="ARBA" id="ARBA00022553"/>
    </source>
</evidence>
<dbReference type="PANTHER" id="PTHR43671:SF13">
    <property type="entry name" value="SERINE_THREONINE-PROTEIN KINASE NEK2"/>
    <property type="match status" value="1"/>
</dbReference>
<organism evidence="18 19">
    <name type="scientific">Periconia digitata</name>
    <dbReference type="NCBI Taxonomy" id="1303443"/>
    <lineage>
        <taxon>Eukaryota</taxon>
        <taxon>Fungi</taxon>
        <taxon>Dikarya</taxon>
        <taxon>Ascomycota</taxon>
        <taxon>Pezizomycotina</taxon>
        <taxon>Dothideomycetes</taxon>
        <taxon>Pleosporomycetidae</taxon>
        <taxon>Pleosporales</taxon>
        <taxon>Massarineae</taxon>
        <taxon>Periconiaceae</taxon>
        <taxon>Periconia</taxon>
    </lineage>
</organism>
<reference evidence="18" key="1">
    <citation type="submission" date="2023-01" db="EMBL/GenBank/DDBJ databases">
        <authorList>
            <person name="Van Ghelder C."/>
            <person name="Rancurel C."/>
        </authorList>
    </citation>
    <scope>NUCLEOTIDE SEQUENCE</scope>
    <source>
        <strain evidence="18">CNCM I-4278</strain>
    </source>
</reference>
<dbReference type="OrthoDB" id="10250725at2759"/>
<evidence type="ECO:0000256" key="13">
    <source>
        <dbReference type="ARBA" id="ARBA00023306"/>
    </source>
</evidence>
<feature type="compositionally biased region" description="Acidic residues" evidence="16">
    <location>
        <begin position="542"/>
        <end position="551"/>
    </location>
</feature>
<evidence type="ECO:0000256" key="2">
    <source>
        <dbReference type="ARBA" id="ARBA00006692"/>
    </source>
</evidence>
<evidence type="ECO:0000256" key="7">
    <source>
        <dbReference type="ARBA" id="ARBA00022679"/>
    </source>
</evidence>
<evidence type="ECO:0000256" key="9">
    <source>
        <dbReference type="ARBA" id="ARBA00022776"/>
    </source>
</evidence>
<evidence type="ECO:0000259" key="17">
    <source>
        <dbReference type="PROSITE" id="PS50011"/>
    </source>
</evidence>
<comment type="similarity">
    <text evidence="2">Belongs to the protein kinase superfamily. CAMK Ser/Thr protein kinase family.</text>
</comment>
<dbReference type="GO" id="GO:0005737">
    <property type="term" value="C:cytoplasm"/>
    <property type="evidence" value="ECO:0007669"/>
    <property type="project" value="TreeGrafter"/>
</dbReference>
<dbReference type="GO" id="GO:0044732">
    <property type="term" value="C:mitotic spindle pole body"/>
    <property type="evidence" value="ECO:0007669"/>
    <property type="project" value="TreeGrafter"/>
</dbReference>
<dbReference type="Pfam" id="PF00069">
    <property type="entry name" value="Pkinase"/>
    <property type="match status" value="2"/>
</dbReference>
<comment type="catalytic activity">
    <reaction evidence="14">
        <text>L-threonyl-[protein] + ATP = O-phospho-L-threonyl-[protein] + ADP + H(+)</text>
        <dbReference type="Rhea" id="RHEA:46608"/>
        <dbReference type="Rhea" id="RHEA-COMP:11060"/>
        <dbReference type="Rhea" id="RHEA-COMP:11605"/>
        <dbReference type="ChEBI" id="CHEBI:15378"/>
        <dbReference type="ChEBI" id="CHEBI:30013"/>
        <dbReference type="ChEBI" id="CHEBI:30616"/>
        <dbReference type="ChEBI" id="CHEBI:61977"/>
        <dbReference type="ChEBI" id="CHEBI:456216"/>
        <dbReference type="EC" id="2.7.11.1"/>
    </reaction>
</comment>
<protein>
    <recommendedName>
        <fullName evidence="3">non-specific serine/threonine protein kinase</fullName>
        <ecNumber evidence="3">2.7.11.1</ecNumber>
    </recommendedName>
</protein>
<keyword evidence="11" id="KW-0067">ATP-binding</keyword>
<comment type="caution">
    <text evidence="18">The sequence shown here is derived from an EMBL/GenBank/DDBJ whole genome shotgun (WGS) entry which is preliminary data.</text>
</comment>
<dbReference type="PROSITE" id="PS50011">
    <property type="entry name" value="PROTEIN_KINASE_DOM"/>
    <property type="match status" value="1"/>
</dbReference>
<dbReference type="PROSITE" id="PS00108">
    <property type="entry name" value="PROTEIN_KINASE_ST"/>
    <property type="match status" value="1"/>
</dbReference>
<dbReference type="FunFam" id="1.10.510.10:FF:000697">
    <property type="entry name" value="G2-specific protein kinase nimA"/>
    <property type="match status" value="1"/>
</dbReference>
<evidence type="ECO:0000256" key="11">
    <source>
        <dbReference type="ARBA" id="ARBA00022840"/>
    </source>
</evidence>
<feature type="domain" description="Protein kinase" evidence="17">
    <location>
        <begin position="7"/>
        <end position="290"/>
    </location>
</feature>
<dbReference type="InterPro" id="IPR000719">
    <property type="entry name" value="Prot_kinase_dom"/>
</dbReference>
<keyword evidence="9" id="KW-0498">Mitosis</keyword>
<dbReference type="AlphaFoldDB" id="A0A9W4UN53"/>
<feature type="region of interest" description="Disordered" evidence="16">
    <location>
        <begin position="682"/>
        <end position="733"/>
    </location>
</feature>
<dbReference type="GO" id="GO:0051301">
    <property type="term" value="P:cell division"/>
    <property type="evidence" value="ECO:0007669"/>
    <property type="project" value="UniProtKB-KW"/>
</dbReference>
<comment type="subcellular location">
    <subcellularLocation>
        <location evidence="1">Nucleus</location>
    </subcellularLocation>
</comment>
<dbReference type="InterPro" id="IPR011009">
    <property type="entry name" value="Kinase-like_dom_sf"/>
</dbReference>
<keyword evidence="13" id="KW-0131">Cell cycle</keyword>
<dbReference type="EC" id="2.7.11.1" evidence="3"/>
<dbReference type="InterPro" id="IPR050660">
    <property type="entry name" value="NEK_Ser/Thr_kinase"/>
</dbReference>
<dbReference type="SUPFAM" id="SSF56112">
    <property type="entry name" value="Protein kinase-like (PK-like)"/>
    <property type="match status" value="1"/>
</dbReference>
<dbReference type="Gene3D" id="3.30.200.20">
    <property type="entry name" value="Phosphorylase Kinase, domain 1"/>
    <property type="match status" value="2"/>
</dbReference>
<dbReference type="GO" id="GO:0005634">
    <property type="term" value="C:nucleus"/>
    <property type="evidence" value="ECO:0007669"/>
    <property type="project" value="UniProtKB-SubCell"/>
</dbReference>
<keyword evidence="19" id="KW-1185">Reference proteome</keyword>
<dbReference type="GO" id="GO:0004674">
    <property type="term" value="F:protein serine/threonine kinase activity"/>
    <property type="evidence" value="ECO:0007669"/>
    <property type="project" value="UniProtKB-KW"/>
</dbReference>
<dbReference type="GO" id="GO:0007059">
    <property type="term" value="P:chromosome segregation"/>
    <property type="evidence" value="ECO:0007669"/>
    <property type="project" value="TreeGrafter"/>
</dbReference>
<dbReference type="PANTHER" id="PTHR43671">
    <property type="entry name" value="SERINE/THREONINE-PROTEIN KINASE NEK"/>
    <property type="match status" value="1"/>
</dbReference>
<feature type="compositionally biased region" description="Low complexity" evidence="16">
    <location>
        <begin position="448"/>
        <end position="457"/>
    </location>
</feature>
<name>A0A9W4UN53_9PLEO</name>
<evidence type="ECO:0000256" key="3">
    <source>
        <dbReference type="ARBA" id="ARBA00012513"/>
    </source>
</evidence>
<evidence type="ECO:0000256" key="4">
    <source>
        <dbReference type="ARBA" id="ARBA00022527"/>
    </source>
</evidence>
<evidence type="ECO:0000256" key="15">
    <source>
        <dbReference type="ARBA" id="ARBA00048679"/>
    </source>
</evidence>
<dbReference type="EMBL" id="CAOQHR010000009">
    <property type="protein sequence ID" value="CAI6339241.1"/>
    <property type="molecule type" value="Genomic_DNA"/>
</dbReference>
<dbReference type="CDD" id="cd08217">
    <property type="entry name" value="STKc_Nek2"/>
    <property type="match status" value="1"/>
</dbReference>
<accession>A0A9W4UN53</accession>
<keyword evidence="5" id="KW-0597">Phosphoprotein</keyword>
<comment type="catalytic activity">
    <reaction evidence="15">
        <text>L-seryl-[protein] + ATP = O-phospho-L-seryl-[protein] + ADP + H(+)</text>
        <dbReference type="Rhea" id="RHEA:17989"/>
        <dbReference type="Rhea" id="RHEA-COMP:9863"/>
        <dbReference type="Rhea" id="RHEA-COMP:11604"/>
        <dbReference type="ChEBI" id="CHEBI:15378"/>
        <dbReference type="ChEBI" id="CHEBI:29999"/>
        <dbReference type="ChEBI" id="CHEBI:30616"/>
        <dbReference type="ChEBI" id="CHEBI:83421"/>
        <dbReference type="ChEBI" id="CHEBI:456216"/>
        <dbReference type="EC" id="2.7.11.1"/>
    </reaction>
</comment>
<keyword evidence="6" id="KW-0132">Cell division</keyword>
<evidence type="ECO:0000256" key="10">
    <source>
        <dbReference type="ARBA" id="ARBA00022777"/>
    </source>
</evidence>
<gene>
    <name evidence="18" type="ORF">PDIGIT_LOCUS12392</name>
</gene>
<evidence type="ECO:0000256" key="12">
    <source>
        <dbReference type="ARBA" id="ARBA00023242"/>
    </source>
</evidence>